<keyword evidence="4" id="KW-1185">Reference proteome</keyword>
<feature type="chain" id="PRO_5022807531" description="Lipoprotein" evidence="2">
    <location>
        <begin position="21"/>
        <end position="220"/>
    </location>
</feature>
<reference evidence="3 4" key="1">
    <citation type="submission" date="2019-08" db="EMBL/GenBank/DDBJ databases">
        <authorList>
            <person name="Seo M.-J."/>
        </authorList>
    </citation>
    <scope>NUCLEOTIDE SEQUENCE [LARGE SCALE GENOMIC DNA]</scope>
    <source>
        <strain evidence="3 4">KIGAM108</strain>
    </source>
</reference>
<proteinExistence type="predicted"/>
<evidence type="ECO:0000313" key="4">
    <source>
        <dbReference type="Proteomes" id="UP000322791"/>
    </source>
</evidence>
<protein>
    <recommendedName>
        <fullName evidence="5">Lipoprotein</fullName>
    </recommendedName>
</protein>
<feature type="region of interest" description="Disordered" evidence="1">
    <location>
        <begin position="155"/>
        <end position="220"/>
    </location>
</feature>
<comment type="caution">
    <text evidence="3">The sequence shown here is derived from an EMBL/GenBank/DDBJ whole genome shotgun (WGS) entry which is preliminary data.</text>
</comment>
<organism evidence="3 4">
    <name type="scientific">Hymenobacter lutimineralis</name>
    <dbReference type="NCBI Taxonomy" id="2606448"/>
    <lineage>
        <taxon>Bacteria</taxon>
        <taxon>Pseudomonadati</taxon>
        <taxon>Bacteroidota</taxon>
        <taxon>Cytophagia</taxon>
        <taxon>Cytophagales</taxon>
        <taxon>Hymenobacteraceae</taxon>
        <taxon>Hymenobacter</taxon>
    </lineage>
</organism>
<evidence type="ECO:0000256" key="1">
    <source>
        <dbReference type="SAM" id="MobiDB-lite"/>
    </source>
</evidence>
<evidence type="ECO:0000313" key="3">
    <source>
        <dbReference type="EMBL" id="TYZ06899.1"/>
    </source>
</evidence>
<feature type="compositionally biased region" description="Basic and acidic residues" evidence="1">
    <location>
        <begin position="170"/>
        <end position="220"/>
    </location>
</feature>
<dbReference type="RefSeq" id="WP_149072153.1">
    <property type="nucleotide sequence ID" value="NZ_VTHL01000020.1"/>
</dbReference>
<dbReference type="EMBL" id="VTHL01000020">
    <property type="protein sequence ID" value="TYZ06899.1"/>
    <property type="molecule type" value="Genomic_DNA"/>
</dbReference>
<sequence>MKKTLLLLSCAVALTMGACSQEKTTDTATTNMEGDGMTTTTTTTTTTMSPAMYTKEAVESRADRMAADMAAKMKLDDAMRTKVRTVYVNRGMRMSELANKYASDTTGMAADMRNVYSEADMEMKQVFVDPAMYTQYETDRMSYYDTNYMDDTSMSADASGSSDASMEASSKTKYDDGSKVKVKSDGDVKIKDAEGNKTKMDADDGTVKDKPENGDKTVIK</sequence>
<feature type="compositionally biased region" description="Low complexity" evidence="1">
    <location>
        <begin position="155"/>
        <end position="169"/>
    </location>
</feature>
<dbReference type="AlphaFoldDB" id="A0A5D6UWV3"/>
<gene>
    <name evidence="3" type="ORF">FY528_16635</name>
</gene>
<name>A0A5D6UWV3_9BACT</name>
<evidence type="ECO:0008006" key="5">
    <source>
        <dbReference type="Google" id="ProtNLM"/>
    </source>
</evidence>
<dbReference type="Proteomes" id="UP000322791">
    <property type="component" value="Unassembled WGS sequence"/>
</dbReference>
<feature type="region of interest" description="Disordered" evidence="1">
    <location>
        <begin position="23"/>
        <end position="44"/>
    </location>
</feature>
<dbReference type="PROSITE" id="PS51257">
    <property type="entry name" value="PROKAR_LIPOPROTEIN"/>
    <property type="match status" value="1"/>
</dbReference>
<accession>A0A5D6UWV3</accession>
<evidence type="ECO:0000256" key="2">
    <source>
        <dbReference type="SAM" id="SignalP"/>
    </source>
</evidence>
<keyword evidence="2" id="KW-0732">Signal</keyword>
<feature type="signal peptide" evidence="2">
    <location>
        <begin position="1"/>
        <end position="20"/>
    </location>
</feature>